<comment type="caution">
    <text evidence="2">The sequence shown here is derived from an EMBL/GenBank/DDBJ whole genome shotgun (WGS) entry which is preliminary data.</text>
</comment>
<feature type="compositionally biased region" description="Basic residues" evidence="1">
    <location>
        <begin position="1"/>
        <end position="10"/>
    </location>
</feature>
<protein>
    <submittedName>
        <fullName evidence="2">Uncharacterized protein</fullName>
    </submittedName>
</protein>
<feature type="region of interest" description="Disordered" evidence="1">
    <location>
        <begin position="1"/>
        <end position="191"/>
    </location>
</feature>
<organism evidence="2 3">
    <name type="scientific">Cronartium quercuum f. sp. fusiforme G11</name>
    <dbReference type="NCBI Taxonomy" id="708437"/>
    <lineage>
        <taxon>Eukaryota</taxon>
        <taxon>Fungi</taxon>
        <taxon>Dikarya</taxon>
        <taxon>Basidiomycota</taxon>
        <taxon>Pucciniomycotina</taxon>
        <taxon>Pucciniomycetes</taxon>
        <taxon>Pucciniales</taxon>
        <taxon>Coleosporiaceae</taxon>
        <taxon>Cronartium</taxon>
    </lineage>
</organism>
<feature type="compositionally biased region" description="Acidic residues" evidence="1">
    <location>
        <begin position="20"/>
        <end position="34"/>
    </location>
</feature>
<feature type="compositionally biased region" description="Basic and acidic residues" evidence="1">
    <location>
        <begin position="76"/>
        <end position="95"/>
    </location>
</feature>
<feature type="compositionally biased region" description="Basic and acidic residues" evidence="1">
    <location>
        <begin position="168"/>
        <end position="178"/>
    </location>
</feature>
<keyword evidence="3" id="KW-1185">Reference proteome</keyword>
<dbReference type="EMBL" id="MU167236">
    <property type="protein sequence ID" value="KAG0148464.1"/>
    <property type="molecule type" value="Genomic_DNA"/>
</dbReference>
<proteinExistence type="predicted"/>
<evidence type="ECO:0000313" key="3">
    <source>
        <dbReference type="Proteomes" id="UP000886653"/>
    </source>
</evidence>
<feature type="compositionally biased region" description="Acidic residues" evidence="1">
    <location>
        <begin position="100"/>
        <end position="109"/>
    </location>
</feature>
<reference evidence="2" key="1">
    <citation type="submission" date="2013-11" db="EMBL/GenBank/DDBJ databases">
        <title>Genome sequence of the fusiform rust pathogen reveals effectors for host alternation and coevolution with pine.</title>
        <authorList>
            <consortium name="DOE Joint Genome Institute"/>
            <person name="Smith K."/>
            <person name="Pendleton A."/>
            <person name="Kubisiak T."/>
            <person name="Anderson C."/>
            <person name="Salamov A."/>
            <person name="Aerts A."/>
            <person name="Riley R."/>
            <person name="Clum A."/>
            <person name="Lindquist E."/>
            <person name="Ence D."/>
            <person name="Campbell M."/>
            <person name="Kronenberg Z."/>
            <person name="Feau N."/>
            <person name="Dhillon B."/>
            <person name="Hamelin R."/>
            <person name="Burleigh J."/>
            <person name="Smith J."/>
            <person name="Yandell M."/>
            <person name="Nelson C."/>
            <person name="Grigoriev I."/>
            <person name="Davis J."/>
        </authorList>
    </citation>
    <scope>NUCLEOTIDE SEQUENCE</scope>
    <source>
        <strain evidence="2">G11</strain>
    </source>
</reference>
<evidence type="ECO:0000313" key="2">
    <source>
        <dbReference type="EMBL" id="KAG0148464.1"/>
    </source>
</evidence>
<dbReference type="AlphaFoldDB" id="A0A9P6TE45"/>
<name>A0A9P6TE45_9BASI</name>
<sequence length="191" mass="21864">MLSKFKKKARMMTINGSDSDRDEENSAESEESSSSDDIKKFIVEDSDATPLKKRRSTRGSRLTHNTRSTNQQKSTTKNETRRSTRETRHQGKHDFTITNEDAEEEEQDELAFGGTDTPNKVHRTRHSTRNQPDRSFDRSINGSRSPAPQSNRPMKEKSKPTKARPKLRIGERPRDEHNPVQSISSSSFSLF</sequence>
<feature type="compositionally biased region" description="Polar residues" evidence="1">
    <location>
        <begin position="138"/>
        <end position="152"/>
    </location>
</feature>
<feature type="compositionally biased region" description="Low complexity" evidence="1">
    <location>
        <begin position="182"/>
        <end position="191"/>
    </location>
</feature>
<gene>
    <name evidence="2" type="ORF">CROQUDRAFT_396516</name>
</gene>
<dbReference type="Proteomes" id="UP000886653">
    <property type="component" value="Unassembled WGS sequence"/>
</dbReference>
<evidence type="ECO:0000256" key="1">
    <source>
        <dbReference type="SAM" id="MobiDB-lite"/>
    </source>
</evidence>
<accession>A0A9P6TE45</accession>
<feature type="compositionally biased region" description="Polar residues" evidence="1">
    <location>
        <begin position="59"/>
        <end position="75"/>
    </location>
</feature>